<evidence type="ECO:0000313" key="10">
    <source>
        <dbReference type="Proteomes" id="UP000184050"/>
    </source>
</evidence>
<dbReference type="RefSeq" id="WP_073170007.1">
    <property type="nucleotide sequence ID" value="NZ_FQZE01000019.1"/>
</dbReference>
<sequence length="796" mass="92779">MKAWKVIYNDWIPEKQPTREALTTLGNGYFAARGAAEESDAGGPHYPGTYLACGYNRMTSKVSGREVENEDLVNWANWLSLKFRIEDGDWFDLEKVEIIKYRNELDLKSGILKRTVGFVDQEGRESLLISRRLVHMKFSHLAAIEWKITPQNWSGKIEVQSAIDGTVTNSGVDRYSDLRGDHLKPLFTKQVDDKCIMLVVKTKQSKIRMAQSARTTVFSDDEPISADSEITEKEGYIAQYLTFNAEQNKTVRVEKIVGLHTSRDNAISEPALEACNAVQRAGNFEDLLTSHTREWKQLWYRCDLELEEGEYTQMILRLHIFHILQTASANTIDLDVGIPARGWHGEAYRGHIFWDELFVFPFLNFQLPELARSLLMYRYRRLPEARRAARNAGFKGAMFPWQSGSNGREESQELHLNPKSGEWDRDDTYLQRHVGAAIAYNIHQYFEATRDLEFMSFYGAEMLLEIARFWSSIAEWNPDRERFEIRGVVGPDEFHTQYPDSDKPGLNNNAYTNVMAVWVLQKALNMVEQLSETRKVELFEELDIDESELERWEKITRKMYVPFIKKGIISQFERYDDLQEMDWDKYRKKYDDVQRMDRILKAEGDTPNRYKVGKQADVLMLFYLFSVEQLKEIFNRLGYEFEPSSIPENVDYYLKRSSHGSTLSRLVYSWVMSRSDRERSWKAFQKALLSDFEDVQGGTTSEGIHLGAMAGTVDIVQRCYTGLEIRDGVLWINPRLPRELQSLKMRIRYRGHWIHFLFNHKIVEVTFEAGWSPKVEIGFREKVYTFGEGDRKTFSL</sequence>
<keyword evidence="10" id="KW-1185">Reference proteome</keyword>
<reference evidence="9 10" key="1">
    <citation type="submission" date="2016-11" db="EMBL/GenBank/DDBJ databases">
        <authorList>
            <person name="Jaros S."/>
            <person name="Januszkiewicz K."/>
            <person name="Wedrychowicz H."/>
        </authorList>
    </citation>
    <scope>NUCLEOTIDE SEQUENCE [LARGE SCALE GENOMIC DNA]</scope>
    <source>
        <strain evidence="9 10">DSM 27063</strain>
    </source>
</reference>
<evidence type="ECO:0000259" key="8">
    <source>
        <dbReference type="Pfam" id="PF03636"/>
    </source>
</evidence>
<evidence type="ECO:0000313" key="9">
    <source>
        <dbReference type="EMBL" id="SHJ42861.1"/>
    </source>
</evidence>
<dbReference type="Gene3D" id="1.50.10.10">
    <property type="match status" value="1"/>
</dbReference>
<dbReference type="Pfam" id="PF03633">
    <property type="entry name" value="Glyco_hydro_65C"/>
    <property type="match status" value="1"/>
</dbReference>
<evidence type="ECO:0000259" key="7">
    <source>
        <dbReference type="Pfam" id="PF03633"/>
    </source>
</evidence>
<feature type="binding site" evidence="5">
    <location>
        <begin position="614"/>
        <end position="615"/>
    </location>
    <ligand>
        <name>substrate</name>
    </ligand>
</feature>
<gene>
    <name evidence="9" type="ORF">SAMN05444280_11933</name>
</gene>
<keyword evidence="2" id="KW-0328">Glycosyltransferase</keyword>
<organism evidence="9 10">
    <name type="scientific">Tangfeifania diversioriginum</name>
    <dbReference type="NCBI Taxonomy" id="1168035"/>
    <lineage>
        <taxon>Bacteria</taxon>
        <taxon>Pseudomonadati</taxon>
        <taxon>Bacteroidota</taxon>
        <taxon>Bacteroidia</taxon>
        <taxon>Marinilabiliales</taxon>
        <taxon>Prolixibacteraceae</taxon>
        <taxon>Tangfeifania</taxon>
    </lineage>
</organism>
<dbReference type="GO" id="GO:0030246">
    <property type="term" value="F:carbohydrate binding"/>
    <property type="evidence" value="ECO:0007669"/>
    <property type="project" value="InterPro"/>
</dbReference>
<dbReference type="InterPro" id="IPR008928">
    <property type="entry name" value="6-hairpin_glycosidase_sf"/>
</dbReference>
<dbReference type="Pfam" id="PF03632">
    <property type="entry name" value="Glyco_hydro_65m"/>
    <property type="match status" value="1"/>
</dbReference>
<accession>A0A1M6J855</accession>
<comment type="similarity">
    <text evidence="1">Belongs to the glycosyl hydrolase 65 family.</text>
</comment>
<name>A0A1M6J855_9BACT</name>
<feature type="active site" description="Proton donor" evidence="4">
    <location>
        <position position="493"/>
    </location>
</feature>
<feature type="binding site" evidence="5">
    <location>
        <begin position="354"/>
        <end position="355"/>
    </location>
    <ligand>
        <name>substrate</name>
    </ligand>
</feature>
<dbReference type="PANTHER" id="PTHR11051:SF8">
    <property type="entry name" value="PROTEIN-GLUCOSYLGALACTOSYLHYDROXYLYSINE GLUCOSIDASE"/>
    <property type="match status" value="1"/>
</dbReference>
<keyword evidence="3" id="KW-0808">Transferase</keyword>
<dbReference type="SUPFAM" id="SSF48208">
    <property type="entry name" value="Six-hairpin glycosidases"/>
    <property type="match status" value="1"/>
</dbReference>
<dbReference type="SUPFAM" id="SSF74650">
    <property type="entry name" value="Galactose mutarotase-like"/>
    <property type="match status" value="1"/>
</dbReference>
<evidence type="ECO:0000256" key="3">
    <source>
        <dbReference type="ARBA" id="ARBA00022679"/>
    </source>
</evidence>
<dbReference type="EMBL" id="FQZE01000019">
    <property type="protein sequence ID" value="SHJ42861.1"/>
    <property type="molecule type" value="Genomic_DNA"/>
</dbReference>
<dbReference type="InterPro" id="IPR017045">
    <property type="entry name" value="Malt_Pase/Glycosyl_Hdrlase"/>
</dbReference>
<protein>
    <submittedName>
        <fullName evidence="9">Trehalose and maltose hydrolase (Possible phosphorylase)</fullName>
    </submittedName>
</protein>
<dbReference type="Proteomes" id="UP000184050">
    <property type="component" value="Unassembled WGS sequence"/>
</dbReference>
<dbReference type="STRING" id="1168035.SAMN05444280_11933"/>
<dbReference type="InterPro" id="IPR005194">
    <property type="entry name" value="Glyco_hydro_65_C"/>
</dbReference>
<dbReference type="InterPro" id="IPR011013">
    <property type="entry name" value="Gal_mutarotase_sf_dom"/>
</dbReference>
<keyword evidence="9" id="KW-0378">Hydrolase</keyword>
<dbReference type="AlphaFoldDB" id="A0A1M6J855"/>
<dbReference type="InterPro" id="IPR012341">
    <property type="entry name" value="6hp_glycosidase-like_sf"/>
</dbReference>
<feature type="domain" description="Glycoside hydrolase family 65 N-terminal" evidence="8">
    <location>
        <begin position="8"/>
        <end position="263"/>
    </location>
</feature>
<evidence type="ECO:0000256" key="2">
    <source>
        <dbReference type="ARBA" id="ARBA00022676"/>
    </source>
</evidence>
<evidence type="ECO:0000256" key="4">
    <source>
        <dbReference type="PIRSR" id="PIRSR036289-50"/>
    </source>
</evidence>
<dbReference type="InterPro" id="IPR005195">
    <property type="entry name" value="Glyco_hydro_65_M"/>
</dbReference>
<dbReference type="GO" id="GO:0004553">
    <property type="term" value="F:hydrolase activity, hydrolyzing O-glycosyl compounds"/>
    <property type="evidence" value="ECO:0007669"/>
    <property type="project" value="TreeGrafter"/>
</dbReference>
<dbReference type="PANTHER" id="PTHR11051">
    <property type="entry name" value="GLYCOSYL HYDROLASE-RELATED"/>
    <property type="match status" value="1"/>
</dbReference>
<dbReference type="GO" id="GO:0005975">
    <property type="term" value="P:carbohydrate metabolic process"/>
    <property type="evidence" value="ECO:0007669"/>
    <property type="project" value="InterPro"/>
</dbReference>
<proteinExistence type="inferred from homology"/>
<evidence type="ECO:0000256" key="5">
    <source>
        <dbReference type="PIRSR" id="PIRSR036289-51"/>
    </source>
</evidence>
<dbReference type="GO" id="GO:0016757">
    <property type="term" value="F:glycosyltransferase activity"/>
    <property type="evidence" value="ECO:0007669"/>
    <property type="project" value="UniProtKB-KW"/>
</dbReference>
<evidence type="ECO:0000259" key="6">
    <source>
        <dbReference type="Pfam" id="PF03632"/>
    </source>
</evidence>
<feature type="domain" description="Glycoside hydrolase family 65 central catalytic" evidence="6">
    <location>
        <begin position="317"/>
        <end position="713"/>
    </location>
</feature>
<evidence type="ECO:0000256" key="1">
    <source>
        <dbReference type="ARBA" id="ARBA00006768"/>
    </source>
</evidence>
<dbReference type="Pfam" id="PF03636">
    <property type="entry name" value="Glyco_hydro_65N"/>
    <property type="match status" value="1"/>
</dbReference>
<dbReference type="InterPro" id="IPR037018">
    <property type="entry name" value="GH65_N"/>
</dbReference>
<dbReference type="InterPro" id="IPR005196">
    <property type="entry name" value="Glyco_hydro_65_N"/>
</dbReference>
<dbReference type="FunFam" id="1.50.10.10:FF:000053">
    <property type="entry name" value="Putative glycosyl hydrolase"/>
    <property type="match status" value="1"/>
</dbReference>
<dbReference type="PIRSF" id="PIRSF036289">
    <property type="entry name" value="Glycosyl_hydrolase_malt_phosph"/>
    <property type="match status" value="1"/>
</dbReference>
<dbReference type="Gene3D" id="2.70.98.40">
    <property type="entry name" value="Glycoside hydrolase, family 65, N-terminal domain"/>
    <property type="match status" value="1"/>
</dbReference>
<dbReference type="Gene3D" id="2.60.420.10">
    <property type="entry name" value="Maltose phosphorylase, domain 3"/>
    <property type="match status" value="1"/>
</dbReference>
<dbReference type="OrthoDB" id="9758855at2"/>
<feature type="domain" description="Glycoside hydrolase family 65 C-terminal" evidence="7">
    <location>
        <begin position="723"/>
        <end position="785"/>
    </location>
</feature>